<feature type="region of interest" description="Disordered" evidence="1">
    <location>
        <begin position="23"/>
        <end position="114"/>
    </location>
</feature>
<organism evidence="2 3">
    <name type="scientific">Staphylotrichum tortipilum</name>
    <dbReference type="NCBI Taxonomy" id="2831512"/>
    <lineage>
        <taxon>Eukaryota</taxon>
        <taxon>Fungi</taxon>
        <taxon>Dikarya</taxon>
        <taxon>Ascomycota</taxon>
        <taxon>Pezizomycotina</taxon>
        <taxon>Sordariomycetes</taxon>
        <taxon>Sordariomycetidae</taxon>
        <taxon>Sordariales</taxon>
        <taxon>Chaetomiaceae</taxon>
        <taxon>Staphylotrichum</taxon>
    </lineage>
</organism>
<dbReference type="Proteomes" id="UP001303889">
    <property type="component" value="Unassembled WGS sequence"/>
</dbReference>
<comment type="caution">
    <text evidence="2">The sequence shown here is derived from an EMBL/GenBank/DDBJ whole genome shotgun (WGS) entry which is preliminary data.</text>
</comment>
<feature type="compositionally biased region" description="Low complexity" evidence="1">
    <location>
        <begin position="25"/>
        <end position="40"/>
    </location>
</feature>
<accession>A0AAN6MJF0</accession>
<dbReference type="EMBL" id="MU855621">
    <property type="protein sequence ID" value="KAK3900968.1"/>
    <property type="molecule type" value="Genomic_DNA"/>
</dbReference>
<reference evidence="2" key="2">
    <citation type="submission" date="2023-05" db="EMBL/GenBank/DDBJ databases">
        <authorList>
            <consortium name="Lawrence Berkeley National Laboratory"/>
            <person name="Steindorff A."/>
            <person name="Hensen N."/>
            <person name="Bonometti L."/>
            <person name="Westerberg I."/>
            <person name="Brannstrom I.O."/>
            <person name="Guillou S."/>
            <person name="Cros-Aarteil S."/>
            <person name="Calhoun S."/>
            <person name="Haridas S."/>
            <person name="Kuo A."/>
            <person name="Mondo S."/>
            <person name="Pangilinan J."/>
            <person name="Riley R."/>
            <person name="Labutti K."/>
            <person name="Andreopoulos B."/>
            <person name="Lipzen A."/>
            <person name="Chen C."/>
            <person name="Yanf M."/>
            <person name="Daum C."/>
            <person name="Ng V."/>
            <person name="Clum A."/>
            <person name="Ohm R."/>
            <person name="Martin F."/>
            <person name="Silar P."/>
            <person name="Natvig D."/>
            <person name="Lalanne C."/>
            <person name="Gautier V."/>
            <person name="Ament-Velasquez S.L."/>
            <person name="Kruys A."/>
            <person name="Hutchinson M.I."/>
            <person name="Powell A.J."/>
            <person name="Barry K."/>
            <person name="Miller A.N."/>
            <person name="Grigoriev I.V."/>
            <person name="Debuchy R."/>
            <person name="Gladieux P."/>
            <person name="Thoren M.H."/>
            <person name="Johannesson H."/>
        </authorList>
    </citation>
    <scope>NUCLEOTIDE SEQUENCE</scope>
    <source>
        <strain evidence="2">CBS 103.79</strain>
    </source>
</reference>
<name>A0AAN6MJF0_9PEZI</name>
<reference evidence="2" key="1">
    <citation type="journal article" date="2023" name="Mol. Phylogenet. Evol.">
        <title>Genome-scale phylogeny and comparative genomics of the fungal order Sordariales.</title>
        <authorList>
            <person name="Hensen N."/>
            <person name="Bonometti L."/>
            <person name="Westerberg I."/>
            <person name="Brannstrom I.O."/>
            <person name="Guillou S."/>
            <person name="Cros-Aarteil S."/>
            <person name="Calhoun S."/>
            <person name="Haridas S."/>
            <person name="Kuo A."/>
            <person name="Mondo S."/>
            <person name="Pangilinan J."/>
            <person name="Riley R."/>
            <person name="LaButti K."/>
            <person name="Andreopoulos B."/>
            <person name="Lipzen A."/>
            <person name="Chen C."/>
            <person name="Yan M."/>
            <person name="Daum C."/>
            <person name="Ng V."/>
            <person name="Clum A."/>
            <person name="Steindorff A."/>
            <person name="Ohm R.A."/>
            <person name="Martin F."/>
            <person name="Silar P."/>
            <person name="Natvig D.O."/>
            <person name="Lalanne C."/>
            <person name="Gautier V."/>
            <person name="Ament-Velasquez S.L."/>
            <person name="Kruys A."/>
            <person name="Hutchinson M.I."/>
            <person name="Powell A.J."/>
            <person name="Barry K."/>
            <person name="Miller A.N."/>
            <person name="Grigoriev I.V."/>
            <person name="Debuchy R."/>
            <person name="Gladieux P."/>
            <person name="Hiltunen Thoren M."/>
            <person name="Johannesson H."/>
        </authorList>
    </citation>
    <scope>NUCLEOTIDE SEQUENCE</scope>
    <source>
        <strain evidence="2">CBS 103.79</strain>
    </source>
</reference>
<keyword evidence="3" id="KW-1185">Reference proteome</keyword>
<proteinExistence type="predicted"/>
<dbReference type="AlphaFoldDB" id="A0AAN6MJF0"/>
<sequence length="114" mass="12706">MYITNRGAAREVYHFRPKTFELALKQQQQEGQQQQGKKQQPAVSRAEEASDDFQEVGTRKRPRGRPPAFAAIQEEVARDPRQGRLNFAKRVDTVPVRGGRGAPASDQEMGEAGG</sequence>
<gene>
    <name evidence="2" type="ORF">C8A05DRAFT_16795</name>
</gene>
<evidence type="ECO:0000256" key="1">
    <source>
        <dbReference type="SAM" id="MobiDB-lite"/>
    </source>
</evidence>
<evidence type="ECO:0000313" key="2">
    <source>
        <dbReference type="EMBL" id="KAK3900968.1"/>
    </source>
</evidence>
<evidence type="ECO:0000313" key="3">
    <source>
        <dbReference type="Proteomes" id="UP001303889"/>
    </source>
</evidence>
<protein>
    <submittedName>
        <fullName evidence="2">Uncharacterized protein</fullName>
    </submittedName>
</protein>